<keyword evidence="1" id="KW-0472">Membrane</keyword>
<protein>
    <recommendedName>
        <fullName evidence="2">M23ase beta-sheet core domain-containing protein</fullName>
    </recommendedName>
</protein>
<dbReference type="InterPro" id="IPR011055">
    <property type="entry name" value="Dup_hybrid_motif"/>
</dbReference>
<dbReference type="EMBL" id="BAABBO010000010">
    <property type="protein sequence ID" value="GAA3965093.1"/>
    <property type="molecule type" value="Genomic_DNA"/>
</dbReference>
<comment type="caution">
    <text evidence="3">The sequence shown here is derived from an EMBL/GenBank/DDBJ whole genome shotgun (WGS) entry which is preliminary data.</text>
</comment>
<organism evidence="3 4">
    <name type="scientific">Allohahella marinimesophila</name>
    <dbReference type="NCBI Taxonomy" id="1054972"/>
    <lineage>
        <taxon>Bacteria</taxon>
        <taxon>Pseudomonadati</taxon>
        <taxon>Pseudomonadota</taxon>
        <taxon>Gammaproteobacteria</taxon>
        <taxon>Oceanospirillales</taxon>
        <taxon>Hahellaceae</taxon>
        <taxon>Allohahella</taxon>
    </lineage>
</organism>
<proteinExistence type="predicted"/>
<reference evidence="4" key="1">
    <citation type="journal article" date="2019" name="Int. J. Syst. Evol. Microbiol.">
        <title>The Global Catalogue of Microorganisms (GCM) 10K type strain sequencing project: providing services to taxonomists for standard genome sequencing and annotation.</title>
        <authorList>
            <consortium name="The Broad Institute Genomics Platform"/>
            <consortium name="The Broad Institute Genome Sequencing Center for Infectious Disease"/>
            <person name="Wu L."/>
            <person name="Ma J."/>
        </authorList>
    </citation>
    <scope>NUCLEOTIDE SEQUENCE [LARGE SCALE GENOMIC DNA]</scope>
    <source>
        <strain evidence="4">JCM 17555</strain>
    </source>
</reference>
<feature type="domain" description="M23ase beta-sheet core" evidence="2">
    <location>
        <begin position="164"/>
        <end position="253"/>
    </location>
</feature>
<dbReference type="RefSeq" id="WP_344806583.1">
    <property type="nucleotide sequence ID" value="NZ_BAABBO010000010.1"/>
</dbReference>
<dbReference type="PANTHER" id="PTHR21666">
    <property type="entry name" value="PEPTIDASE-RELATED"/>
    <property type="match status" value="1"/>
</dbReference>
<dbReference type="Proteomes" id="UP001501337">
    <property type="component" value="Unassembled WGS sequence"/>
</dbReference>
<evidence type="ECO:0000256" key="1">
    <source>
        <dbReference type="SAM" id="Phobius"/>
    </source>
</evidence>
<dbReference type="InterPro" id="IPR016047">
    <property type="entry name" value="M23ase_b-sheet_dom"/>
</dbReference>
<feature type="transmembrane region" description="Helical" evidence="1">
    <location>
        <begin position="50"/>
        <end position="78"/>
    </location>
</feature>
<accession>A0ABP7PG86</accession>
<dbReference type="SUPFAM" id="SSF51261">
    <property type="entry name" value="Duplicated hybrid motif"/>
    <property type="match status" value="1"/>
</dbReference>
<keyword evidence="1" id="KW-1133">Transmembrane helix</keyword>
<sequence>MQFVSVGLTLLGLGLAALWSMPPFWVPFLYAVAYCLVLGWHLFSKRPADTALWAAGPVNTVLVLVSISLGLAGGYLGVRAIQGRQLPPVDIVDIAPPFGPGTYIIANGGSDTIVNSHLHTLDPAVDRYRLWRGQSRALDIFRIKPSGLHMNGFWPSDPALYTTFGTPVLAPCSGAIELVVDGVADMQVPQMDRQHMAGNYVALNCGEFFVILAHLQKNSVRVRQGDTVEIGARLGEMGNSGNSSEPHLHVHAQRGLPEDSMLGGEPLALTIDGRFLVRNDRITVDAP</sequence>
<evidence type="ECO:0000313" key="3">
    <source>
        <dbReference type="EMBL" id="GAA3965093.1"/>
    </source>
</evidence>
<dbReference type="PANTHER" id="PTHR21666:SF285">
    <property type="entry name" value="M23 FAMILY METALLOPEPTIDASE"/>
    <property type="match status" value="1"/>
</dbReference>
<dbReference type="CDD" id="cd12797">
    <property type="entry name" value="M23_peptidase"/>
    <property type="match status" value="1"/>
</dbReference>
<dbReference type="Gene3D" id="2.70.70.10">
    <property type="entry name" value="Glucose Permease (Domain IIA)"/>
    <property type="match status" value="1"/>
</dbReference>
<evidence type="ECO:0000259" key="2">
    <source>
        <dbReference type="Pfam" id="PF01551"/>
    </source>
</evidence>
<keyword evidence="1" id="KW-0812">Transmembrane</keyword>
<dbReference type="InterPro" id="IPR050570">
    <property type="entry name" value="Cell_wall_metabolism_enzyme"/>
</dbReference>
<gene>
    <name evidence="3" type="ORF">GCM10022278_23640</name>
</gene>
<dbReference type="Pfam" id="PF01551">
    <property type="entry name" value="Peptidase_M23"/>
    <property type="match status" value="1"/>
</dbReference>
<name>A0ABP7PG86_9GAMM</name>
<evidence type="ECO:0000313" key="4">
    <source>
        <dbReference type="Proteomes" id="UP001501337"/>
    </source>
</evidence>
<feature type="transmembrane region" description="Helical" evidence="1">
    <location>
        <begin position="26"/>
        <end position="43"/>
    </location>
</feature>
<keyword evidence="4" id="KW-1185">Reference proteome</keyword>